<proteinExistence type="predicted"/>
<dbReference type="EMBL" id="QHKI01000025">
    <property type="protein sequence ID" value="RSM81694.1"/>
    <property type="molecule type" value="Genomic_DNA"/>
</dbReference>
<reference evidence="2 3" key="1">
    <citation type="submission" date="2018-05" db="EMBL/GenBank/DDBJ databases">
        <title>Evolution of GPA BGCs.</title>
        <authorList>
            <person name="Waglechner N."/>
            <person name="Wright G.D."/>
        </authorList>
    </citation>
    <scope>NUCLEOTIDE SEQUENCE [LARGE SCALE GENOMIC DNA]</scope>
    <source>
        <strain evidence="2 3">A82846</strain>
    </source>
</reference>
<sequence>MFTAGGSAATVFGMAPLATAARNAGHEILLTADEPLMDTVAAIGIPALETPHPGMAAARLDALLAISQDWRADVVVGGLSHIPGLLASHLKALYVRHYWDIVPLRPDPDLPPLLERMGLAAPPEHDMFIDVCPPVLRPEPCTPGARPMRWIPINRQRRLEPWMYNRPKGRSRVLITSGSRIPALRTAGDSLKYLVDQLIEAGAEVLMAAPDGTAEELGGRLGDVRIGWMPLDVVAPTCDLVVHHGGAATLAAFMNAGVPQLITPEVGYSRAIGASLSSFGGALSVPVEQLEASENPAEAIAAGCREILSTPRYAERAQALATEIAKLPTPAEVVVELEAMAADH</sequence>
<organism evidence="2 3">
    <name type="scientific">Kibdelosporangium aridum</name>
    <dbReference type="NCBI Taxonomy" id="2030"/>
    <lineage>
        <taxon>Bacteria</taxon>
        <taxon>Bacillati</taxon>
        <taxon>Actinomycetota</taxon>
        <taxon>Actinomycetes</taxon>
        <taxon>Pseudonocardiales</taxon>
        <taxon>Pseudonocardiaceae</taxon>
        <taxon>Kibdelosporangium</taxon>
    </lineage>
</organism>
<comment type="caution">
    <text evidence="2">The sequence shown here is derived from an EMBL/GenBank/DDBJ whole genome shotgun (WGS) entry which is preliminary data.</text>
</comment>
<evidence type="ECO:0000259" key="1">
    <source>
        <dbReference type="Pfam" id="PF06722"/>
    </source>
</evidence>
<protein>
    <submittedName>
        <fullName evidence="2">DUF1205 domain-containing protein</fullName>
    </submittedName>
</protein>
<accession>A0A428Z4Z3</accession>
<dbReference type="InterPro" id="IPR050426">
    <property type="entry name" value="Glycosyltransferase_28"/>
</dbReference>
<dbReference type="OrthoDB" id="5488434at2"/>
<dbReference type="AlphaFoldDB" id="A0A428Z4Z3"/>
<feature type="domain" description="Erythromycin biosynthesis protein CIII-like C-terminal" evidence="1">
    <location>
        <begin position="194"/>
        <end position="340"/>
    </location>
</feature>
<dbReference type="SUPFAM" id="SSF53756">
    <property type="entry name" value="UDP-Glycosyltransferase/glycogen phosphorylase"/>
    <property type="match status" value="1"/>
</dbReference>
<dbReference type="PANTHER" id="PTHR48050:SF13">
    <property type="entry name" value="STEROL 3-BETA-GLUCOSYLTRANSFERASE UGT80A2"/>
    <property type="match status" value="1"/>
</dbReference>
<dbReference type="InterPro" id="IPR010610">
    <property type="entry name" value="EryCIII-like_C"/>
</dbReference>
<dbReference type="Pfam" id="PF06722">
    <property type="entry name" value="EryCIII-like_C"/>
    <property type="match status" value="1"/>
</dbReference>
<dbReference type="Proteomes" id="UP000287547">
    <property type="component" value="Unassembled WGS sequence"/>
</dbReference>
<dbReference type="PANTHER" id="PTHR48050">
    <property type="entry name" value="STEROL 3-BETA-GLUCOSYLTRANSFERASE"/>
    <property type="match status" value="1"/>
</dbReference>
<evidence type="ECO:0000313" key="3">
    <source>
        <dbReference type="Proteomes" id="UP000287547"/>
    </source>
</evidence>
<dbReference type="Gene3D" id="3.40.50.2000">
    <property type="entry name" value="Glycogen Phosphorylase B"/>
    <property type="match status" value="2"/>
</dbReference>
<dbReference type="GO" id="GO:0016757">
    <property type="term" value="F:glycosyltransferase activity"/>
    <property type="evidence" value="ECO:0007669"/>
    <property type="project" value="UniProtKB-ARBA"/>
</dbReference>
<gene>
    <name evidence="2" type="ORF">DMH04_27605</name>
</gene>
<name>A0A428Z4Z3_KIBAR</name>
<evidence type="ECO:0000313" key="2">
    <source>
        <dbReference type="EMBL" id="RSM81694.1"/>
    </source>
</evidence>